<evidence type="ECO:0000313" key="2">
    <source>
        <dbReference type="EMBL" id="EAI5408049.1"/>
    </source>
</evidence>
<keyword evidence="1" id="KW-1133">Transmembrane helix</keyword>
<evidence type="ECO:0000313" key="5">
    <source>
        <dbReference type="Proteomes" id="UP000557842"/>
    </source>
</evidence>
<dbReference type="EMBL" id="AACCXK010000008">
    <property type="protein sequence ID" value="EAK0453153.1"/>
    <property type="molecule type" value="Genomic_DNA"/>
</dbReference>
<protein>
    <recommendedName>
        <fullName evidence="6">Peptidase M50</fullName>
    </recommendedName>
</protein>
<reference evidence="4 5" key="1">
    <citation type="submission" date="2018-05" db="EMBL/GenBank/DDBJ databases">
        <authorList>
            <consortium name="PulseNet: The National Subtyping Network for Foodborne Disease Surveillance"/>
            <person name="Tarr C.L."/>
            <person name="Trees E."/>
            <person name="Katz L.S."/>
            <person name="Carleton-Romer H.A."/>
            <person name="Stroika S."/>
            <person name="Kucerova Z."/>
            <person name="Roache K.F."/>
            <person name="Sabol A.L."/>
            <person name="Besser J."/>
            <person name="Gerner-Smidt P."/>
        </authorList>
    </citation>
    <scope>NUCLEOTIDE SEQUENCE</scope>
    <source>
        <strain evidence="3">2014D-0197</strain>
        <strain evidence="2 5">2016D-0221</strain>
        <strain evidence="4">D4313</strain>
    </source>
</reference>
<dbReference type="AlphaFoldDB" id="A0A5L4J0E0"/>
<name>A0A5L4J0E0_CAMFE</name>
<evidence type="ECO:0008006" key="6">
    <source>
        <dbReference type="Google" id="ProtNLM"/>
    </source>
</evidence>
<dbReference type="EMBL" id="AABQDW010000007">
    <property type="protein sequence ID" value="EAI5408049.1"/>
    <property type="molecule type" value="Genomic_DNA"/>
</dbReference>
<sequence>MAKLLSTFAPPFKLIGAYFVISIVFAIFSVFLYKFSDFDVLLNLQTATFLHIFLVGFVISIIKGSIYQLSSVILNRAFFTLKGAYINVFAYTLALILFLNGMFFENTLLIYLGSIILFLSLLYFDICYLLSFLNLKISSFSQLCLFVSAIMFLMGICLGMLLVLIMFGWLDVDFITILRFHLYFVFGFIFFTVIGASSVLLPMFSLAHNVNFGLFYASFTLYISGFFLIWFLLDGALKVILSAAVLAILQWILILKNRVRRAYDYWNLNLIFSFFMLGFSIFAYSFLNLNLAVFTLFFGFLYPFIVAHIYKIMPFLIWYHYISKFVGKLKIPNLEDMIMKKTAYFGLIFNMLAIFFIFFKFEYLAQVFMLVSVILVLVNMINFLRYINFGVKL</sequence>
<keyword evidence="1" id="KW-0472">Membrane</keyword>
<feature type="transmembrane region" description="Helical" evidence="1">
    <location>
        <begin position="109"/>
        <end position="131"/>
    </location>
</feature>
<feature type="transmembrane region" description="Helical" evidence="1">
    <location>
        <begin position="12"/>
        <end position="35"/>
    </location>
</feature>
<proteinExistence type="predicted"/>
<dbReference type="Proteomes" id="UP000557842">
    <property type="component" value="Unassembled WGS sequence"/>
</dbReference>
<accession>A0A5L4J0E0</accession>
<feature type="transmembrane region" description="Helical" evidence="1">
    <location>
        <begin position="143"/>
        <end position="170"/>
    </location>
</feature>
<feature type="transmembrane region" description="Helical" evidence="1">
    <location>
        <begin position="182"/>
        <end position="201"/>
    </location>
</feature>
<feature type="transmembrane region" description="Helical" evidence="1">
    <location>
        <begin position="213"/>
        <end position="233"/>
    </location>
</feature>
<feature type="transmembrane region" description="Helical" evidence="1">
    <location>
        <begin position="267"/>
        <end position="287"/>
    </location>
</feature>
<feature type="transmembrane region" description="Helical" evidence="1">
    <location>
        <begin position="83"/>
        <end position="103"/>
    </location>
</feature>
<organism evidence="4">
    <name type="scientific">Campylobacter fetus</name>
    <dbReference type="NCBI Taxonomy" id="196"/>
    <lineage>
        <taxon>Bacteria</taxon>
        <taxon>Pseudomonadati</taxon>
        <taxon>Campylobacterota</taxon>
        <taxon>Epsilonproteobacteria</taxon>
        <taxon>Campylobacterales</taxon>
        <taxon>Campylobacteraceae</taxon>
        <taxon>Campylobacter</taxon>
    </lineage>
</organism>
<feature type="transmembrane region" description="Helical" evidence="1">
    <location>
        <begin position="367"/>
        <end position="387"/>
    </location>
</feature>
<feature type="transmembrane region" description="Helical" evidence="1">
    <location>
        <begin position="293"/>
        <end position="321"/>
    </location>
</feature>
<comment type="caution">
    <text evidence="4">The sequence shown here is derived from an EMBL/GenBank/DDBJ whole genome shotgun (WGS) entry which is preliminary data.</text>
</comment>
<dbReference type="RefSeq" id="WP_065844132.1">
    <property type="nucleotide sequence ID" value="NZ_AABUZP020000044.1"/>
</dbReference>
<evidence type="ECO:0000313" key="3">
    <source>
        <dbReference type="EMBL" id="EAK0453153.1"/>
    </source>
</evidence>
<gene>
    <name evidence="3" type="ORF">AAH17_05710</name>
    <name evidence="4" type="ORF">AAH24_06690</name>
    <name evidence="2" type="ORF">BVH53_04970</name>
</gene>
<feature type="transmembrane region" description="Helical" evidence="1">
    <location>
        <begin position="41"/>
        <end position="62"/>
    </location>
</feature>
<evidence type="ECO:0000256" key="1">
    <source>
        <dbReference type="SAM" id="Phobius"/>
    </source>
</evidence>
<feature type="transmembrane region" description="Helical" evidence="1">
    <location>
        <begin position="342"/>
        <end position="361"/>
    </location>
</feature>
<evidence type="ECO:0000313" key="4">
    <source>
        <dbReference type="EMBL" id="EAK0469041.1"/>
    </source>
</evidence>
<keyword evidence="1" id="KW-0812">Transmembrane</keyword>
<dbReference type="EMBL" id="AACCXM010000005">
    <property type="protein sequence ID" value="EAK0469041.1"/>
    <property type="molecule type" value="Genomic_DNA"/>
</dbReference>